<evidence type="ECO:0000313" key="3">
    <source>
        <dbReference type="Proteomes" id="UP000018817"/>
    </source>
</evidence>
<protein>
    <submittedName>
        <fullName evidence="2">Uncharacterized protein</fullName>
    </submittedName>
</protein>
<sequence>MLECKTTGMLAQRPGYEVREQKRARGKWDKQLEKTKRVRKHKNVNAGLRMKTKTT</sequence>
<dbReference type="AlphaFoldDB" id="W2QJL1"/>
<organism evidence="2 3">
    <name type="scientific">Phytophthora nicotianae (strain INRA-310)</name>
    <name type="common">Phytophthora parasitica</name>
    <dbReference type="NCBI Taxonomy" id="761204"/>
    <lineage>
        <taxon>Eukaryota</taxon>
        <taxon>Sar</taxon>
        <taxon>Stramenopiles</taxon>
        <taxon>Oomycota</taxon>
        <taxon>Peronosporomycetes</taxon>
        <taxon>Peronosporales</taxon>
        <taxon>Peronosporaceae</taxon>
        <taxon>Phytophthora</taxon>
    </lineage>
</organism>
<dbReference type="GeneID" id="20190937"/>
<reference evidence="3" key="1">
    <citation type="submission" date="2011-12" db="EMBL/GenBank/DDBJ databases">
        <authorList>
            <consortium name="The Broad Institute Genome Sequencing Platform"/>
            <person name="Russ C."/>
            <person name="Tyler B."/>
            <person name="Panabieres F."/>
            <person name="Shan W."/>
            <person name="Tripathy S."/>
            <person name="Grunwald N."/>
            <person name="Machado M."/>
            <person name="Young S.K."/>
            <person name="Zeng Q."/>
            <person name="Gargeya S."/>
            <person name="Fitzgerald M."/>
            <person name="Haas B."/>
            <person name="Abouelleil A."/>
            <person name="Alvarado L."/>
            <person name="Arachchi H.M."/>
            <person name="Berlin A."/>
            <person name="Chapman S.B."/>
            <person name="Gearin G."/>
            <person name="Goldberg J."/>
            <person name="Griggs A."/>
            <person name="Gujja S."/>
            <person name="Hansen M."/>
            <person name="Heiman D."/>
            <person name="Howarth C."/>
            <person name="Larimer J."/>
            <person name="Lui A."/>
            <person name="MacDonald P.J.P."/>
            <person name="McCowen C."/>
            <person name="Montmayeur A."/>
            <person name="Murphy C."/>
            <person name="Neiman D."/>
            <person name="Pearson M."/>
            <person name="Priest M."/>
            <person name="Roberts A."/>
            <person name="Saif S."/>
            <person name="Shea T."/>
            <person name="Sisk P."/>
            <person name="Stolte C."/>
            <person name="Sykes S."/>
            <person name="Wortman J."/>
            <person name="Nusbaum C."/>
            <person name="Birren B."/>
        </authorList>
    </citation>
    <scope>NUCLEOTIDE SEQUENCE [LARGE SCALE GENOMIC DNA]</scope>
    <source>
        <strain evidence="3">INRA-310</strain>
    </source>
</reference>
<name>W2QJL1_PHYN3</name>
<dbReference type="VEuPathDB" id="FungiDB:PPTG_22338"/>
<reference evidence="2 3" key="2">
    <citation type="submission" date="2013-11" db="EMBL/GenBank/DDBJ databases">
        <title>The Genome Sequence of Phytophthora parasitica INRA-310.</title>
        <authorList>
            <consortium name="The Broad Institute Genomics Platform"/>
            <person name="Russ C."/>
            <person name="Tyler B."/>
            <person name="Panabieres F."/>
            <person name="Shan W."/>
            <person name="Tripathy S."/>
            <person name="Grunwald N."/>
            <person name="Machado M."/>
            <person name="Johnson C.S."/>
            <person name="Arredondo F."/>
            <person name="Hong C."/>
            <person name="Coffey M."/>
            <person name="Young S.K."/>
            <person name="Zeng Q."/>
            <person name="Gargeya S."/>
            <person name="Fitzgerald M."/>
            <person name="Abouelleil A."/>
            <person name="Alvarado L."/>
            <person name="Chapman S.B."/>
            <person name="Gainer-Dewar J."/>
            <person name="Goldberg J."/>
            <person name="Griggs A."/>
            <person name="Gujja S."/>
            <person name="Hansen M."/>
            <person name="Howarth C."/>
            <person name="Imamovic A."/>
            <person name="Ireland A."/>
            <person name="Larimer J."/>
            <person name="McCowan C."/>
            <person name="Murphy C."/>
            <person name="Pearson M."/>
            <person name="Poon T.W."/>
            <person name="Priest M."/>
            <person name="Roberts A."/>
            <person name="Saif S."/>
            <person name="Shea T."/>
            <person name="Sykes S."/>
            <person name="Wortman J."/>
            <person name="Nusbaum C."/>
            <person name="Birren B."/>
        </authorList>
    </citation>
    <scope>NUCLEOTIDE SEQUENCE [LARGE SCALE GENOMIC DNA]</scope>
    <source>
        <strain evidence="2 3">INRA-310</strain>
    </source>
</reference>
<dbReference type="RefSeq" id="XP_008901626.1">
    <property type="nucleotide sequence ID" value="XM_008903378.1"/>
</dbReference>
<feature type="region of interest" description="Disordered" evidence="1">
    <location>
        <begin position="34"/>
        <end position="55"/>
    </location>
</feature>
<accession>W2QJL1</accession>
<gene>
    <name evidence="2" type="ORF">PPTG_22338</name>
</gene>
<evidence type="ECO:0000256" key="1">
    <source>
        <dbReference type="SAM" id="MobiDB-lite"/>
    </source>
</evidence>
<dbReference type="EMBL" id="KI669575">
    <property type="protein sequence ID" value="ETN13342.1"/>
    <property type="molecule type" value="Genomic_DNA"/>
</dbReference>
<proteinExistence type="predicted"/>
<evidence type="ECO:0000313" key="2">
    <source>
        <dbReference type="EMBL" id="ETN13342.1"/>
    </source>
</evidence>
<dbReference type="Proteomes" id="UP000018817">
    <property type="component" value="Unassembled WGS sequence"/>
</dbReference>